<reference evidence="21 22" key="1">
    <citation type="journal article" date="2018" name="Nat. Ecol. Evol.">
        <title>Shark genomes provide insights into elasmobranch evolution and the origin of vertebrates.</title>
        <authorList>
            <person name="Hara Y"/>
            <person name="Yamaguchi K"/>
            <person name="Onimaru K"/>
            <person name="Kadota M"/>
            <person name="Koyanagi M"/>
            <person name="Keeley SD"/>
            <person name="Tatsumi K"/>
            <person name="Tanaka K"/>
            <person name="Motone F"/>
            <person name="Kageyama Y"/>
            <person name="Nozu R"/>
            <person name="Adachi N"/>
            <person name="Nishimura O"/>
            <person name="Nakagawa R"/>
            <person name="Tanegashima C"/>
            <person name="Kiyatake I"/>
            <person name="Matsumoto R"/>
            <person name="Murakumo K"/>
            <person name="Nishida K"/>
            <person name="Terakita A"/>
            <person name="Kuratani S"/>
            <person name="Sato K"/>
            <person name="Hyodo S Kuraku.S."/>
        </authorList>
    </citation>
    <scope>NUCLEOTIDE SEQUENCE [LARGE SCALE GENOMIC DNA]</scope>
</reference>
<evidence type="ECO:0000256" key="2">
    <source>
        <dbReference type="ARBA" id="ARBA00022690"/>
    </source>
</evidence>
<feature type="domain" description="BPTI/Kunitz inhibitor" evidence="18">
    <location>
        <begin position="290"/>
        <end position="340"/>
    </location>
</feature>
<evidence type="ECO:0000256" key="13">
    <source>
        <dbReference type="PROSITE-ProRule" id="PRU01217"/>
    </source>
</evidence>
<dbReference type="Pfam" id="PF00014">
    <property type="entry name" value="Kunitz_BPTI"/>
    <property type="match status" value="1"/>
</dbReference>
<keyword evidence="10 14" id="KW-0472">Membrane</keyword>
<dbReference type="PANTHER" id="PTHR23103:SF7">
    <property type="entry name" value="AMYLOID-BETA PRECURSOR PROTEIN"/>
    <property type="match status" value="1"/>
</dbReference>
<proteinExistence type="inferred from homology"/>
<dbReference type="GO" id="GO:0051246">
    <property type="term" value="P:regulation of protein metabolic process"/>
    <property type="evidence" value="ECO:0007669"/>
    <property type="project" value="UniProtKB-ARBA"/>
</dbReference>
<dbReference type="GO" id="GO:0009986">
    <property type="term" value="C:cell surface"/>
    <property type="evidence" value="ECO:0007669"/>
    <property type="project" value="UniProtKB-ARBA"/>
</dbReference>
<evidence type="ECO:0000256" key="16">
    <source>
        <dbReference type="SAM" id="MobiDB-lite"/>
    </source>
</evidence>
<keyword evidence="5 17" id="KW-0732">Signal</keyword>
<evidence type="ECO:0000259" key="19">
    <source>
        <dbReference type="PROSITE" id="PS51869"/>
    </source>
</evidence>
<evidence type="ECO:0000313" key="22">
    <source>
        <dbReference type="Proteomes" id="UP000287033"/>
    </source>
</evidence>
<dbReference type="GO" id="GO:0099503">
    <property type="term" value="C:secretory vesicle"/>
    <property type="evidence" value="ECO:0007669"/>
    <property type="project" value="UniProtKB-ARBA"/>
</dbReference>
<feature type="transmembrane region" description="Helical" evidence="14">
    <location>
        <begin position="679"/>
        <end position="701"/>
    </location>
</feature>
<dbReference type="STRING" id="137246.A0A401SZI5"/>
<evidence type="ECO:0000256" key="7">
    <source>
        <dbReference type="ARBA" id="ARBA00022989"/>
    </source>
</evidence>
<dbReference type="GO" id="GO:0004867">
    <property type="term" value="F:serine-type endopeptidase inhibitor activity"/>
    <property type="evidence" value="ECO:0007669"/>
    <property type="project" value="UniProtKB-KW"/>
</dbReference>
<dbReference type="PRINTS" id="PR00204">
    <property type="entry name" value="BETAAMYLOID"/>
</dbReference>
<dbReference type="GO" id="GO:0005886">
    <property type="term" value="C:plasma membrane"/>
    <property type="evidence" value="ECO:0007669"/>
    <property type="project" value="UniProtKB-SubCell"/>
</dbReference>
<evidence type="ECO:0000256" key="10">
    <source>
        <dbReference type="ARBA" id="ARBA00023136"/>
    </source>
</evidence>
<dbReference type="AlphaFoldDB" id="A0A401SZI5"/>
<evidence type="ECO:0000256" key="1">
    <source>
        <dbReference type="ARBA" id="ARBA00004479"/>
    </source>
</evidence>
<evidence type="ECO:0000259" key="18">
    <source>
        <dbReference type="PROSITE" id="PS50279"/>
    </source>
</evidence>
<dbReference type="InterPro" id="IPR036454">
    <property type="entry name" value="Amyloid_glyco_heparin-bd_sf"/>
</dbReference>
<dbReference type="InterPro" id="IPR011178">
    <property type="entry name" value="Amyloid_glyco_Cu-bd"/>
</dbReference>
<evidence type="ECO:0000256" key="4">
    <source>
        <dbReference type="ARBA" id="ARBA00022723"/>
    </source>
</evidence>
<comment type="caution">
    <text evidence="21">The sequence shown here is derived from an EMBL/GenBank/DDBJ whole genome shotgun (WGS) entry which is preliminary data.</text>
</comment>
<dbReference type="FunFam" id="4.10.410.10:FF:000001">
    <property type="entry name" value="Amyloid beta A4 protein"/>
    <property type="match status" value="1"/>
</dbReference>
<keyword evidence="9 14" id="KW-0034">Amyloid</keyword>
<dbReference type="PRINTS" id="PR00203">
    <property type="entry name" value="AMYLOIDA4"/>
</dbReference>
<dbReference type="SUPFAM" id="SSF89811">
    <property type="entry name" value="Amyloid beta a4 protein copper binding domain (domain 2)"/>
    <property type="match status" value="1"/>
</dbReference>
<keyword evidence="14" id="KW-1003">Cell membrane</keyword>
<accession>A0A401SZI5</accession>
<dbReference type="InterPro" id="IPR008154">
    <property type="entry name" value="Amyloid_glyco_extra"/>
</dbReference>
<dbReference type="Gene3D" id="2.30.29.30">
    <property type="entry name" value="Pleckstrin-homology domain (PH domain)/Phosphotyrosine-binding domain (PTB)"/>
    <property type="match status" value="1"/>
</dbReference>
<dbReference type="GO" id="GO:0045121">
    <property type="term" value="C:membrane raft"/>
    <property type="evidence" value="ECO:0007669"/>
    <property type="project" value="TreeGrafter"/>
</dbReference>
<feature type="coiled-coil region" evidence="15">
    <location>
        <begin position="405"/>
        <end position="439"/>
    </location>
</feature>
<dbReference type="PROSITE" id="PS51870">
    <property type="entry name" value="APP_E2"/>
    <property type="match status" value="1"/>
</dbReference>
<dbReference type="FunFam" id="3.30.1490.140:FF:000001">
    <property type="entry name" value="Amyloid beta (A4) protein b"/>
    <property type="match status" value="1"/>
</dbReference>
<feature type="disulfide bond" evidence="13">
    <location>
        <begin position="155"/>
        <end position="185"/>
    </location>
</feature>
<dbReference type="Gene3D" id="3.30.1490.140">
    <property type="entry name" value="Amyloidogenic glycoprotein, copper-binding domain"/>
    <property type="match status" value="1"/>
</dbReference>
<dbReference type="PROSITE" id="PS51869">
    <property type="entry name" value="APP_E1"/>
    <property type="match status" value="1"/>
</dbReference>
<evidence type="ECO:0000256" key="15">
    <source>
        <dbReference type="SAM" id="Coils"/>
    </source>
</evidence>
<dbReference type="Pfam" id="PF03494">
    <property type="entry name" value="Beta-APP"/>
    <property type="match status" value="1"/>
</dbReference>
<keyword evidence="4" id="KW-0479">Metal-binding</keyword>
<dbReference type="GO" id="GO:0030546">
    <property type="term" value="F:signaling receptor activator activity"/>
    <property type="evidence" value="ECO:0007669"/>
    <property type="project" value="TreeGrafter"/>
</dbReference>
<dbReference type="SUPFAM" id="SSF109843">
    <property type="entry name" value="CAPPD, an extracellular domain of amyloid beta A4 protein"/>
    <property type="match status" value="1"/>
</dbReference>
<keyword evidence="22" id="KW-1185">Reference proteome</keyword>
<dbReference type="PROSITE" id="PS00320">
    <property type="entry name" value="APP_INTRA"/>
    <property type="match status" value="1"/>
</dbReference>
<dbReference type="GO" id="GO:0005769">
    <property type="term" value="C:early endosome"/>
    <property type="evidence" value="ECO:0007669"/>
    <property type="project" value="TreeGrafter"/>
</dbReference>
<keyword evidence="11 13" id="KW-1015">Disulfide bond</keyword>
<evidence type="ECO:0000256" key="5">
    <source>
        <dbReference type="ARBA" id="ARBA00022729"/>
    </source>
</evidence>
<comment type="function">
    <text evidence="14">Functions as a cell surface receptor and performs physiological functions on the surface of neurons relevant to neurite growth, neuronal adhesion and axonogenesis.</text>
</comment>
<evidence type="ECO:0000256" key="11">
    <source>
        <dbReference type="ARBA" id="ARBA00023157"/>
    </source>
</evidence>
<keyword evidence="7 14" id="KW-1133">Transmembrane helix</keyword>
<keyword evidence="3 14" id="KW-0812">Transmembrane</keyword>
<protein>
    <recommendedName>
        <fullName evidence="14">Amyloid-beta A4 protein</fullName>
    </recommendedName>
</protein>
<evidence type="ECO:0000256" key="12">
    <source>
        <dbReference type="ARBA" id="ARBA00023180"/>
    </source>
</evidence>
<feature type="chain" id="PRO_5019453138" description="Amyloid-beta A4 protein" evidence="17">
    <location>
        <begin position="28"/>
        <end position="748"/>
    </location>
</feature>
<dbReference type="InterPro" id="IPR015849">
    <property type="entry name" value="Amyloid_glyco_heparin-bd"/>
</dbReference>
<comment type="caution">
    <text evidence="13">Lacks conserved residue(s) required for the propagation of feature annotation.</text>
</comment>
<feature type="domain" description="E1" evidence="19">
    <location>
        <begin position="39"/>
        <end position="200"/>
    </location>
</feature>
<dbReference type="CDD" id="cd22607">
    <property type="entry name" value="Kunitz_ABPP-like"/>
    <property type="match status" value="1"/>
</dbReference>
<dbReference type="Gene3D" id="3.90.570.10">
    <property type="entry name" value="Amyloidogenic glycoprotein, heparin-binding domain"/>
    <property type="match status" value="1"/>
</dbReference>
<dbReference type="GO" id="GO:0046914">
    <property type="term" value="F:transition metal ion binding"/>
    <property type="evidence" value="ECO:0007669"/>
    <property type="project" value="InterPro"/>
</dbReference>
<dbReference type="InterPro" id="IPR036176">
    <property type="entry name" value="E2_sf"/>
</dbReference>
<dbReference type="Pfam" id="PF10515">
    <property type="entry name" value="APP_amyloid"/>
    <property type="match status" value="1"/>
</dbReference>
<dbReference type="InterPro" id="IPR036880">
    <property type="entry name" value="Kunitz_BPTI_sf"/>
</dbReference>
<dbReference type="GO" id="GO:0010604">
    <property type="term" value="P:positive regulation of macromolecule metabolic process"/>
    <property type="evidence" value="ECO:0007669"/>
    <property type="project" value="UniProtKB-ARBA"/>
</dbReference>
<dbReference type="InterPro" id="IPR019543">
    <property type="entry name" value="APP_amyloid_C"/>
</dbReference>
<dbReference type="InterPro" id="IPR008155">
    <property type="entry name" value="Amyloid_glyco"/>
</dbReference>
<dbReference type="GO" id="GO:0007417">
    <property type="term" value="P:central nervous system development"/>
    <property type="evidence" value="ECO:0007669"/>
    <property type="project" value="TreeGrafter"/>
</dbReference>
<feature type="compositionally biased region" description="Acidic residues" evidence="16">
    <location>
        <begin position="210"/>
        <end position="224"/>
    </location>
</feature>
<keyword evidence="15" id="KW-0175">Coiled coil</keyword>
<dbReference type="InterPro" id="IPR019744">
    <property type="entry name" value="APP_CUBD_CS"/>
</dbReference>
<keyword evidence="2" id="KW-0646">Protease inhibitor</keyword>
<dbReference type="Proteomes" id="UP000287033">
    <property type="component" value="Unassembled WGS sequence"/>
</dbReference>
<feature type="region of interest" description="Disordered" evidence="16">
    <location>
        <begin position="615"/>
        <end position="638"/>
    </location>
</feature>
<dbReference type="SUPFAM" id="SSF56491">
    <property type="entry name" value="A heparin-binding domain"/>
    <property type="match status" value="1"/>
</dbReference>
<evidence type="ECO:0000259" key="20">
    <source>
        <dbReference type="PROSITE" id="PS51870"/>
    </source>
</evidence>
<dbReference type="OMA" id="THRVQKC"/>
<evidence type="ECO:0000313" key="21">
    <source>
        <dbReference type="EMBL" id="GCC35796.1"/>
    </source>
</evidence>
<gene>
    <name evidence="21" type="ORF">chiPu_0014284</name>
</gene>
<evidence type="ECO:0000256" key="14">
    <source>
        <dbReference type="RuleBase" id="RU367156"/>
    </source>
</evidence>
<comment type="similarity">
    <text evidence="13 14">Belongs to the APP family.</text>
</comment>
<dbReference type="GO" id="GO:0005798">
    <property type="term" value="C:Golgi-associated vesicle"/>
    <property type="evidence" value="ECO:0007669"/>
    <property type="project" value="UniProtKB-UniRule"/>
</dbReference>
<evidence type="ECO:0000256" key="17">
    <source>
        <dbReference type="SAM" id="SignalP"/>
    </source>
</evidence>
<dbReference type="InterPro" id="IPR019745">
    <property type="entry name" value="Amyloid_glyco_intracell_CS"/>
</dbReference>
<feature type="region of interest" description="CuBD subdomain" evidence="13">
    <location>
        <begin position="142"/>
        <end position="200"/>
    </location>
</feature>
<evidence type="ECO:0000256" key="3">
    <source>
        <dbReference type="ARBA" id="ARBA00022692"/>
    </source>
</evidence>
<dbReference type="PANTHER" id="PTHR23103">
    <property type="entry name" value="ALZHEIMER'S DISEASE BETA-AMYLOID RELATED"/>
    <property type="match status" value="1"/>
</dbReference>
<dbReference type="SMART" id="SM00006">
    <property type="entry name" value="A4_EXTRA"/>
    <property type="match status" value="1"/>
</dbReference>
<feature type="domain" description="E2" evidence="20">
    <location>
        <begin position="354"/>
        <end position="545"/>
    </location>
</feature>
<dbReference type="GO" id="GO:0008201">
    <property type="term" value="F:heparin binding"/>
    <property type="evidence" value="ECO:0007669"/>
    <property type="project" value="UniProtKB-UniRule"/>
</dbReference>
<sequence length="748" mass="84433">MIPHLPCRRRMLLLLVAVIVLPSVCQALEVPTDGGTGLLAAEPQIAMFCGKLNMHMNVQSGKWVSDPSGTNSCFATKEGILQYCQEVYPDLRITNVVEANQPVTIQNWCKKGRKQCKGHPHIVVPYRCLVGEFVSDALLVPDKCKFLHREKMDTCESHLYWHTVAKETCGDKIMNLHDFGMLLPCGIDEFRGVEFVCCPIPEENDKIDDSDMDEEDSDVWWGGDDADYADGSDKIVEEQPIEDESEIDDDDDDDLDGEDADDQYEDPTEHTTSSTTTTTEAIEEVVREVCSEQAETGPCEALISRWYFDISEGKCAQFIYGGCGGNRNNFASEEYCLAVCNSVIPTTAASTPDAVDKYLETPGDENEHAYFQKAKERLEAKHRERMSKIMREWEEAERQAKNLPKADKKAVIQRFQEMVESLEQEAASERQQLVETHMARVEAMLNDRRRIALENYLAALQADPPRPRHVLNALKKYIRAEQKDRQHTLKHFEHVRMVDPKKAAQIKSQVMTHLRVIDERMNQSLSLLYKVPSVAEEIQDEVDELLQKEQSYIDDLVANSVSDTRISYGNDALVPSLSETKTTIELLPDDGDFNLDDFQPLHPFEIDSIPANTENEVEPVDARPAPDRGLTTRPGSGLTGIKTEEIAEVKTEFRQDSGYEVHHQKLVFFPEDVGSNKGAIIGLMVGGVVIATVIVITLVMLKKKQYTSIHHGVVEVDAAVTPEERHLSKMQQNGYENPTYKFFEQMQN</sequence>
<dbReference type="Pfam" id="PF12925">
    <property type="entry name" value="APP_E2"/>
    <property type="match status" value="1"/>
</dbReference>
<dbReference type="FunFam" id="1.20.120.770:FF:000001">
    <property type="entry name" value="Amyloid beta A4 protein-like isoform 1"/>
    <property type="match status" value="1"/>
</dbReference>
<organism evidence="21 22">
    <name type="scientific">Chiloscyllium punctatum</name>
    <name type="common">Brownbanded bambooshark</name>
    <name type="synonym">Hemiscyllium punctatum</name>
    <dbReference type="NCBI Taxonomy" id="137246"/>
    <lineage>
        <taxon>Eukaryota</taxon>
        <taxon>Metazoa</taxon>
        <taxon>Chordata</taxon>
        <taxon>Craniata</taxon>
        <taxon>Vertebrata</taxon>
        <taxon>Chondrichthyes</taxon>
        <taxon>Elasmobranchii</taxon>
        <taxon>Galeomorphii</taxon>
        <taxon>Galeoidea</taxon>
        <taxon>Orectolobiformes</taxon>
        <taxon>Hemiscylliidae</taxon>
        <taxon>Chiloscyllium</taxon>
    </lineage>
</organism>
<dbReference type="InterPro" id="IPR002223">
    <property type="entry name" value="Kunitz_BPTI"/>
</dbReference>
<feature type="disulfide bond" evidence="13">
    <location>
        <begin position="169"/>
        <end position="197"/>
    </location>
</feature>
<dbReference type="GO" id="GO:0043005">
    <property type="term" value="C:neuron projection"/>
    <property type="evidence" value="ECO:0007669"/>
    <property type="project" value="UniProtKB-ARBA"/>
</dbReference>
<feature type="region of interest" description="Disordered" evidence="16">
    <location>
        <begin position="236"/>
        <end position="280"/>
    </location>
</feature>
<feature type="region of interest" description="GFLD subdomain" evidence="13">
    <location>
        <begin position="39"/>
        <end position="134"/>
    </location>
</feature>
<dbReference type="EMBL" id="BEZZ01000744">
    <property type="protein sequence ID" value="GCC35796.1"/>
    <property type="molecule type" value="Genomic_DNA"/>
</dbReference>
<feature type="disulfide bond" evidence="13">
    <location>
        <begin position="144"/>
        <end position="198"/>
    </location>
</feature>
<name>A0A401SZI5_CHIPU</name>
<dbReference type="Gene3D" id="4.10.410.10">
    <property type="entry name" value="Pancreatic trypsin inhibitor Kunitz domain"/>
    <property type="match status" value="1"/>
</dbReference>
<feature type="compositionally biased region" description="Acidic residues" evidence="16">
    <location>
        <begin position="239"/>
        <end position="266"/>
    </location>
</feature>
<dbReference type="Pfam" id="PF02177">
    <property type="entry name" value="APP_N"/>
    <property type="match status" value="1"/>
</dbReference>
<dbReference type="GO" id="GO:0005794">
    <property type="term" value="C:Golgi apparatus"/>
    <property type="evidence" value="ECO:0007669"/>
    <property type="project" value="TreeGrafter"/>
</dbReference>
<dbReference type="SMART" id="SM00131">
    <property type="entry name" value="KU"/>
    <property type="match status" value="1"/>
</dbReference>
<dbReference type="PRINTS" id="PR00759">
    <property type="entry name" value="BASICPTASE"/>
</dbReference>
<evidence type="ECO:0000256" key="8">
    <source>
        <dbReference type="ARBA" id="ARBA00023008"/>
    </source>
</evidence>
<comment type="subcellular location">
    <subcellularLocation>
        <location evidence="14">Cell membrane</location>
        <topology evidence="14">Single-pass type I membrane protein</topology>
    </subcellularLocation>
    <subcellularLocation>
        <location evidence="1">Membrane</location>
        <topology evidence="1">Single-pass type I membrane protein</topology>
    </subcellularLocation>
</comment>
<keyword evidence="8" id="KW-0186">Copper</keyword>
<feature type="signal peptide" evidence="17">
    <location>
        <begin position="1"/>
        <end position="27"/>
    </location>
</feature>
<dbReference type="InterPro" id="IPR036669">
    <property type="entry name" value="Amyloid_Cu-bd_sf"/>
</dbReference>
<keyword evidence="12" id="KW-0325">Glycoprotein</keyword>
<dbReference type="PROSITE" id="PS50279">
    <property type="entry name" value="BPTI_KUNITZ_2"/>
    <property type="match status" value="1"/>
</dbReference>
<dbReference type="Pfam" id="PF12924">
    <property type="entry name" value="APP_Cu_bd"/>
    <property type="match status" value="1"/>
</dbReference>
<dbReference type="Gene3D" id="1.20.120.770">
    <property type="entry name" value="Amyloid precursor protein, E2 domain"/>
    <property type="match status" value="1"/>
</dbReference>
<dbReference type="SUPFAM" id="SSF57362">
    <property type="entry name" value="BPTI-like"/>
    <property type="match status" value="1"/>
</dbReference>
<dbReference type="Gene3D" id="6.10.250.1670">
    <property type="match status" value="1"/>
</dbReference>
<dbReference type="GO" id="GO:0007409">
    <property type="term" value="P:axonogenesis"/>
    <property type="evidence" value="ECO:0007669"/>
    <property type="project" value="TreeGrafter"/>
</dbReference>
<dbReference type="PROSITE" id="PS00280">
    <property type="entry name" value="BPTI_KUNITZ_1"/>
    <property type="match status" value="1"/>
</dbReference>
<evidence type="ECO:0000256" key="9">
    <source>
        <dbReference type="ARBA" id="ARBA00023087"/>
    </source>
</evidence>
<dbReference type="PROSITE" id="PS00319">
    <property type="entry name" value="APP_CUBD"/>
    <property type="match status" value="1"/>
</dbReference>
<dbReference type="InterPro" id="IPR011993">
    <property type="entry name" value="PH-like_dom_sf"/>
</dbReference>
<dbReference type="FunFam" id="3.90.570.10:FF:000001">
    <property type="entry name" value="Amyloid beta A4 protein"/>
    <property type="match status" value="1"/>
</dbReference>
<dbReference type="OrthoDB" id="6147836at2759"/>
<dbReference type="InterPro" id="IPR024329">
    <property type="entry name" value="Amyloid_glyco_E2_domain"/>
</dbReference>
<evidence type="ECO:0000256" key="6">
    <source>
        <dbReference type="ARBA" id="ARBA00022900"/>
    </source>
</evidence>
<dbReference type="GO" id="GO:0005102">
    <property type="term" value="F:signaling receptor binding"/>
    <property type="evidence" value="ECO:0007669"/>
    <property type="project" value="TreeGrafter"/>
</dbReference>
<feature type="disulfide bond" evidence="13">
    <location>
        <begin position="109"/>
        <end position="116"/>
    </location>
</feature>
<feature type="disulfide bond" evidence="13">
    <location>
        <begin position="84"/>
        <end position="128"/>
    </location>
</feature>
<keyword evidence="6" id="KW-0722">Serine protease inhibitor</keyword>
<dbReference type="InterPro" id="IPR013803">
    <property type="entry name" value="Amyloid_glyco_Abeta"/>
</dbReference>
<feature type="region of interest" description="Disordered" evidence="16">
    <location>
        <begin position="204"/>
        <end position="224"/>
    </location>
</feature>
<dbReference type="InterPro" id="IPR020901">
    <property type="entry name" value="Prtase_inh_Kunz-CS"/>
</dbReference>